<dbReference type="Pfam" id="PF01129">
    <property type="entry name" value="ART"/>
    <property type="match status" value="1"/>
</dbReference>
<dbReference type="GO" id="GO:0005576">
    <property type="term" value="C:extracellular region"/>
    <property type="evidence" value="ECO:0007669"/>
    <property type="project" value="UniProtKB-SubCell"/>
</dbReference>
<keyword evidence="12" id="KW-1133">Transmembrane helix</keyword>
<dbReference type="PANTHER" id="PTHR10339">
    <property type="entry name" value="ADP-RIBOSYLTRANSFERASE"/>
    <property type="match status" value="1"/>
</dbReference>
<evidence type="ECO:0000256" key="10">
    <source>
        <dbReference type="RuleBase" id="RU361228"/>
    </source>
</evidence>
<name>A0A813J1U2_POLGL</name>
<comment type="subcellular location">
    <subcellularLocation>
        <location evidence="1">Secreted</location>
    </subcellularLocation>
</comment>
<comment type="catalytic activity">
    <reaction evidence="9 10">
        <text>L-arginyl-[protein] + NAD(+) = N(omega)-(ADP-D-ribosyl)-L-arginyl-[protein] + nicotinamide + H(+)</text>
        <dbReference type="Rhea" id="RHEA:19149"/>
        <dbReference type="Rhea" id="RHEA-COMP:10532"/>
        <dbReference type="Rhea" id="RHEA-COMP:15087"/>
        <dbReference type="ChEBI" id="CHEBI:15378"/>
        <dbReference type="ChEBI" id="CHEBI:17154"/>
        <dbReference type="ChEBI" id="CHEBI:29965"/>
        <dbReference type="ChEBI" id="CHEBI:57540"/>
        <dbReference type="ChEBI" id="CHEBI:142554"/>
        <dbReference type="EC" id="2.4.2.31"/>
    </reaction>
</comment>
<keyword evidence="10" id="KW-0520">NAD</keyword>
<keyword evidence="12" id="KW-0812">Transmembrane</keyword>
<evidence type="ECO:0000256" key="11">
    <source>
        <dbReference type="SAM" id="MobiDB-lite"/>
    </source>
</evidence>
<protein>
    <recommendedName>
        <fullName evidence="10">NAD(P)(+)--arginine ADP-ribosyltransferase</fullName>
        <ecNumber evidence="10">2.4.2.31</ecNumber>
    </recommendedName>
    <alternativeName>
        <fullName evidence="10">Mono(ADP-ribosyl)transferase</fullName>
    </alternativeName>
</protein>
<dbReference type="GO" id="GO:0016779">
    <property type="term" value="F:nucleotidyltransferase activity"/>
    <property type="evidence" value="ECO:0007669"/>
    <property type="project" value="UniProtKB-KW"/>
</dbReference>
<evidence type="ECO:0000256" key="3">
    <source>
        <dbReference type="ARBA" id="ARBA00022525"/>
    </source>
</evidence>
<dbReference type="Gene3D" id="3.90.176.10">
    <property type="entry name" value="Toxin ADP-ribosyltransferase, Chain A, domain 1"/>
    <property type="match status" value="1"/>
</dbReference>
<keyword evidence="5 10" id="KW-0328">Glycosyltransferase</keyword>
<gene>
    <name evidence="13" type="ORF">PGLA2088_LOCUS17400</name>
</gene>
<evidence type="ECO:0000256" key="9">
    <source>
        <dbReference type="ARBA" id="ARBA00047597"/>
    </source>
</evidence>
<feature type="transmembrane region" description="Helical" evidence="12">
    <location>
        <begin position="266"/>
        <end position="299"/>
    </location>
</feature>
<dbReference type="PANTHER" id="PTHR10339:SF25">
    <property type="entry name" value="SECRETED EXOENZYME S"/>
    <property type="match status" value="1"/>
</dbReference>
<feature type="non-terminal residue" evidence="13">
    <location>
        <position position="1"/>
    </location>
</feature>
<evidence type="ECO:0000256" key="4">
    <source>
        <dbReference type="ARBA" id="ARBA00022656"/>
    </source>
</evidence>
<comment type="similarity">
    <text evidence="2 10">Belongs to the Arg-specific ADP-ribosyltransferase family.</text>
</comment>
<dbReference type="Proteomes" id="UP000626109">
    <property type="component" value="Unassembled WGS sequence"/>
</dbReference>
<reference evidence="13" key="1">
    <citation type="submission" date="2021-02" db="EMBL/GenBank/DDBJ databases">
        <authorList>
            <person name="Dougan E. K."/>
            <person name="Rhodes N."/>
            <person name="Thang M."/>
            <person name="Chan C."/>
        </authorList>
    </citation>
    <scope>NUCLEOTIDE SEQUENCE</scope>
</reference>
<feature type="compositionally biased region" description="Gly residues" evidence="11">
    <location>
        <begin position="1"/>
        <end position="28"/>
    </location>
</feature>
<feature type="region of interest" description="Disordered" evidence="11">
    <location>
        <begin position="1"/>
        <end position="44"/>
    </location>
</feature>
<dbReference type="SUPFAM" id="SSF56399">
    <property type="entry name" value="ADP-ribosylation"/>
    <property type="match status" value="1"/>
</dbReference>
<keyword evidence="4" id="KW-0800">Toxin</keyword>
<dbReference type="GO" id="GO:0003950">
    <property type="term" value="F:NAD+ poly-ADP-ribosyltransferase activity"/>
    <property type="evidence" value="ECO:0007669"/>
    <property type="project" value="TreeGrafter"/>
</dbReference>
<evidence type="ECO:0000313" key="14">
    <source>
        <dbReference type="Proteomes" id="UP000626109"/>
    </source>
</evidence>
<evidence type="ECO:0000256" key="1">
    <source>
        <dbReference type="ARBA" id="ARBA00004613"/>
    </source>
</evidence>
<dbReference type="EC" id="2.4.2.31" evidence="10"/>
<evidence type="ECO:0000256" key="2">
    <source>
        <dbReference type="ARBA" id="ARBA00009558"/>
    </source>
</evidence>
<evidence type="ECO:0000256" key="7">
    <source>
        <dbReference type="ARBA" id="ARBA00022695"/>
    </source>
</evidence>
<evidence type="ECO:0000313" key="13">
    <source>
        <dbReference type="EMBL" id="CAE8670222.1"/>
    </source>
</evidence>
<dbReference type="AlphaFoldDB" id="A0A813J1U2"/>
<evidence type="ECO:0000256" key="5">
    <source>
        <dbReference type="ARBA" id="ARBA00022676"/>
    </source>
</evidence>
<evidence type="ECO:0000256" key="8">
    <source>
        <dbReference type="ARBA" id="ARBA00023026"/>
    </source>
</evidence>
<organism evidence="13 14">
    <name type="scientific">Polarella glacialis</name>
    <name type="common">Dinoflagellate</name>
    <dbReference type="NCBI Taxonomy" id="89957"/>
    <lineage>
        <taxon>Eukaryota</taxon>
        <taxon>Sar</taxon>
        <taxon>Alveolata</taxon>
        <taxon>Dinophyceae</taxon>
        <taxon>Suessiales</taxon>
        <taxon>Suessiaceae</taxon>
        <taxon>Polarella</taxon>
    </lineage>
</organism>
<keyword evidence="3" id="KW-0964">Secreted</keyword>
<dbReference type="PROSITE" id="PS51996">
    <property type="entry name" value="TR_MART"/>
    <property type="match status" value="1"/>
</dbReference>
<keyword evidence="10" id="KW-0521">NADP</keyword>
<evidence type="ECO:0000256" key="12">
    <source>
        <dbReference type="SAM" id="Phobius"/>
    </source>
</evidence>
<keyword evidence="6 10" id="KW-0808">Transferase</keyword>
<dbReference type="GO" id="GO:0090729">
    <property type="term" value="F:toxin activity"/>
    <property type="evidence" value="ECO:0007669"/>
    <property type="project" value="UniProtKB-KW"/>
</dbReference>
<keyword evidence="8" id="KW-0843">Virulence</keyword>
<proteinExistence type="inferred from homology"/>
<keyword evidence="7" id="KW-0548">Nucleotidyltransferase</keyword>
<dbReference type="InterPro" id="IPR000768">
    <property type="entry name" value="ART"/>
</dbReference>
<sequence length="304" mass="33222">ATSGLGRGGGSGLGGGGGSGLGGGGGRGLSEIPEVEGKEPIQQPESSVPLRLLLAAEPFISAVPSAKWEDLRPVRHLLEELRANPGIRAACPDIESIAGDIEFKADDLPHDDEAFRFTEQMDQDCLQAILAYTHDAGQKQGSLYFELNNCLRERSPEGRAGLMRTWGDFMHYFLKGLSKLEPVSGVVYRGLPEKGAVIAQYKVGRPIQWGAFSSTSRAKEVAKRSFAGDKHSAIILKITITSGRRLGRLSFFPMEDEILLSPRCRFVAWLQLVLCLIVCIYFSGLFIFSFVYVFLFFCLSPTCI</sequence>
<dbReference type="InterPro" id="IPR050999">
    <property type="entry name" value="ADP-ribosyltransferase_ARG"/>
</dbReference>
<evidence type="ECO:0000256" key="6">
    <source>
        <dbReference type="ARBA" id="ARBA00022679"/>
    </source>
</evidence>
<dbReference type="EMBL" id="CAJNNW010023061">
    <property type="protein sequence ID" value="CAE8670222.1"/>
    <property type="molecule type" value="Genomic_DNA"/>
</dbReference>
<comment type="caution">
    <text evidence="13">The sequence shown here is derived from an EMBL/GenBank/DDBJ whole genome shotgun (WGS) entry which is preliminary data.</text>
</comment>
<accession>A0A813J1U2</accession>
<dbReference type="GO" id="GO:0106274">
    <property type="term" value="F:NAD+-protein-arginine ADP-ribosyltransferase activity"/>
    <property type="evidence" value="ECO:0007669"/>
    <property type="project" value="UniProtKB-EC"/>
</dbReference>
<keyword evidence="12" id="KW-0472">Membrane</keyword>